<sequence length="339" mass="38669">DCLSRQKYVSKQDGTHSYIRAWANETDQSSSIIRILLEFEPEGHPETYDIIEIWKDQIEIRRVRKNIHKTPQKLMLAHSLTTGWIEMILVSGEKFVFKFPKIQNSSYTCEGEKNTLKQITVEGSNISVNCIKDMIYWKIDDTPNIIPLQLNMYNEFSIFSRKNYTPSIKIGEKYLQLGYNDGIMNDISPFKDHLQIPLPGHIEHFVSIGCINNNCKALLGKRTMVKAINVPSSSTMSVSGRHGDSFFLILHLELVDAQTTVAPTPIEIPTDNTSSAVIIVLAIALVAMVVLVLVFILLKLKREEFRKSPSHDYRTEEYPPLIIEPTLTHHSSLSYFTPM</sequence>
<feature type="non-terminal residue" evidence="2">
    <location>
        <position position="1"/>
    </location>
</feature>
<evidence type="ECO:0000256" key="1">
    <source>
        <dbReference type="SAM" id="Phobius"/>
    </source>
</evidence>
<proteinExistence type="predicted"/>
<dbReference type="AlphaFoldDB" id="A0AAV2RNY2"/>
<keyword evidence="1" id="KW-0812">Transmembrane</keyword>
<reference evidence="2 3" key="1">
    <citation type="submission" date="2024-05" db="EMBL/GenBank/DDBJ databases">
        <authorList>
            <person name="Wallberg A."/>
        </authorList>
    </citation>
    <scope>NUCLEOTIDE SEQUENCE [LARGE SCALE GENOMIC DNA]</scope>
</reference>
<protein>
    <submittedName>
        <fullName evidence="2">Uncharacterized protein</fullName>
    </submittedName>
</protein>
<accession>A0AAV2RNY2</accession>
<dbReference type="EMBL" id="CAXKWB010026568">
    <property type="protein sequence ID" value="CAL4130398.1"/>
    <property type="molecule type" value="Genomic_DNA"/>
</dbReference>
<comment type="caution">
    <text evidence="2">The sequence shown here is derived from an EMBL/GenBank/DDBJ whole genome shotgun (WGS) entry which is preliminary data.</text>
</comment>
<keyword evidence="1" id="KW-1133">Transmembrane helix</keyword>
<feature type="transmembrane region" description="Helical" evidence="1">
    <location>
        <begin position="276"/>
        <end position="298"/>
    </location>
</feature>
<organism evidence="2 3">
    <name type="scientific">Meganyctiphanes norvegica</name>
    <name type="common">Northern krill</name>
    <name type="synonym">Thysanopoda norvegica</name>
    <dbReference type="NCBI Taxonomy" id="48144"/>
    <lineage>
        <taxon>Eukaryota</taxon>
        <taxon>Metazoa</taxon>
        <taxon>Ecdysozoa</taxon>
        <taxon>Arthropoda</taxon>
        <taxon>Crustacea</taxon>
        <taxon>Multicrustacea</taxon>
        <taxon>Malacostraca</taxon>
        <taxon>Eumalacostraca</taxon>
        <taxon>Eucarida</taxon>
        <taxon>Euphausiacea</taxon>
        <taxon>Euphausiidae</taxon>
        <taxon>Meganyctiphanes</taxon>
    </lineage>
</organism>
<evidence type="ECO:0000313" key="3">
    <source>
        <dbReference type="Proteomes" id="UP001497623"/>
    </source>
</evidence>
<feature type="non-terminal residue" evidence="2">
    <location>
        <position position="339"/>
    </location>
</feature>
<evidence type="ECO:0000313" key="2">
    <source>
        <dbReference type="EMBL" id="CAL4130398.1"/>
    </source>
</evidence>
<keyword evidence="3" id="KW-1185">Reference proteome</keyword>
<dbReference type="Proteomes" id="UP001497623">
    <property type="component" value="Unassembled WGS sequence"/>
</dbReference>
<keyword evidence="1" id="KW-0472">Membrane</keyword>
<gene>
    <name evidence="2" type="ORF">MNOR_LOCUS26505</name>
</gene>
<name>A0AAV2RNY2_MEGNR</name>